<dbReference type="Proteomes" id="UP000298030">
    <property type="component" value="Unassembled WGS sequence"/>
</dbReference>
<evidence type="ECO:0000256" key="8">
    <source>
        <dbReference type="ARBA" id="ARBA00034811"/>
    </source>
</evidence>
<evidence type="ECO:0000256" key="5">
    <source>
        <dbReference type="ARBA" id="ARBA00022801"/>
    </source>
</evidence>
<keyword evidence="7" id="KW-0472">Membrane</keyword>
<dbReference type="GO" id="GO:0016558">
    <property type="term" value="P:protein import into peroxisome matrix"/>
    <property type="evidence" value="ECO:0007669"/>
    <property type="project" value="TreeGrafter"/>
</dbReference>
<evidence type="ECO:0000256" key="3">
    <source>
        <dbReference type="ARBA" id="ARBA00022593"/>
    </source>
</evidence>
<dbReference type="Gene3D" id="1.10.8.60">
    <property type="match status" value="2"/>
</dbReference>
<dbReference type="InterPro" id="IPR003593">
    <property type="entry name" value="AAA+_ATPase"/>
</dbReference>
<dbReference type="Pfam" id="PF00004">
    <property type="entry name" value="AAA"/>
    <property type="match status" value="2"/>
</dbReference>
<evidence type="ECO:0000256" key="10">
    <source>
        <dbReference type="ARBA" id="ARBA00048778"/>
    </source>
</evidence>
<name>A0A4Y7TPF8_COPMI</name>
<feature type="region of interest" description="Disordered" evidence="11">
    <location>
        <begin position="341"/>
        <end position="366"/>
    </location>
</feature>
<feature type="compositionally biased region" description="Polar residues" evidence="11">
    <location>
        <begin position="357"/>
        <end position="366"/>
    </location>
</feature>
<evidence type="ECO:0000256" key="6">
    <source>
        <dbReference type="ARBA" id="ARBA00022840"/>
    </source>
</evidence>
<feature type="region of interest" description="Disordered" evidence="11">
    <location>
        <begin position="406"/>
        <end position="441"/>
    </location>
</feature>
<evidence type="ECO:0000259" key="12">
    <source>
        <dbReference type="SMART" id="SM00382"/>
    </source>
</evidence>
<keyword evidence="14" id="KW-1185">Reference proteome</keyword>
<dbReference type="GO" id="GO:0005829">
    <property type="term" value="C:cytosol"/>
    <property type="evidence" value="ECO:0007669"/>
    <property type="project" value="TreeGrafter"/>
</dbReference>
<comment type="similarity">
    <text evidence="2">Belongs to the AAA ATPase family.</text>
</comment>
<keyword evidence="5" id="KW-0378">Hydrolase</keyword>
<dbReference type="Gene3D" id="3.40.50.300">
    <property type="entry name" value="P-loop containing nucleotide triphosphate hydrolases"/>
    <property type="match status" value="2"/>
</dbReference>
<feature type="region of interest" description="Disordered" evidence="11">
    <location>
        <begin position="970"/>
        <end position="1000"/>
    </location>
</feature>
<feature type="compositionally biased region" description="Polar residues" evidence="11">
    <location>
        <begin position="215"/>
        <end position="238"/>
    </location>
</feature>
<keyword evidence="3" id="KW-0962">Peroxisome biogenesis</keyword>
<dbReference type="STRING" id="71717.A0A4Y7TPF8"/>
<feature type="compositionally biased region" description="Low complexity" evidence="11">
    <location>
        <begin position="431"/>
        <end position="441"/>
    </location>
</feature>
<organism evidence="13 14">
    <name type="scientific">Coprinellus micaceus</name>
    <name type="common">Glistening ink-cap mushroom</name>
    <name type="synonym">Coprinus micaceus</name>
    <dbReference type="NCBI Taxonomy" id="71717"/>
    <lineage>
        <taxon>Eukaryota</taxon>
        <taxon>Fungi</taxon>
        <taxon>Dikarya</taxon>
        <taxon>Basidiomycota</taxon>
        <taxon>Agaricomycotina</taxon>
        <taxon>Agaricomycetes</taxon>
        <taxon>Agaricomycetidae</taxon>
        <taxon>Agaricales</taxon>
        <taxon>Agaricineae</taxon>
        <taxon>Psathyrellaceae</taxon>
        <taxon>Coprinellus</taxon>
    </lineage>
</organism>
<keyword evidence="6" id="KW-0067">ATP-binding</keyword>
<feature type="region of interest" description="Disordered" evidence="11">
    <location>
        <begin position="190"/>
        <end position="243"/>
    </location>
</feature>
<feature type="compositionally biased region" description="Low complexity" evidence="11">
    <location>
        <begin position="341"/>
        <end position="356"/>
    </location>
</feature>
<gene>
    <name evidence="13" type="ORF">FA13DRAFT_1752760</name>
</gene>
<evidence type="ECO:0000256" key="9">
    <source>
        <dbReference type="ARBA" id="ARBA00034920"/>
    </source>
</evidence>
<dbReference type="AlphaFoldDB" id="A0A4Y7TPF8"/>
<proteinExistence type="inferred from homology"/>
<dbReference type="SUPFAM" id="SSF52540">
    <property type="entry name" value="P-loop containing nucleoside triphosphate hydrolases"/>
    <property type="match status" value="2"/>
</dbReference>
<reference evidence="13 14" key="1">
    <citation type="journal article" date="2019" name="Nat. Ecol. Evol.">
        <title>Megaphylogeny resolves global patterns of mushroom evolution.</title>
        <authorList>
            <person name="Varga T."/>
            <person name="Krizsan K."/>
            <person name="Foldi C."/>
            <person name="Dima B."/>
            <person name="Sanchez-Garcia M."/>
            <person name="Sanchez-Ramirez S."/>
            <person name="Szollosi G.J."/>
            <person name="Szarkandi J.G."/>
            <person name="Papp V."/>
            <person name="Albert L."/>
            <person name="Andreopoulos W."/>
            <person name="Angelini C."/>
            <person name="Antonin V."/>
            <person name="Barry K.W."/>
            <person name="Bougher N.L."/>
            <person name="Buchanan P."/>
            <person name="Buyck B."/>
            <person name="Bense V."/>
            <person name="Catcheside P."/>
            <person name="Chovatia M."/>
            <person name="Cooper J."/>
            <person name="Damon W."/>
            <person name="Desjardin D."/>
            <person name="Finy P."/>
            <person name="Geml J."/>
            <person name="Haridas S."/>
            <person name="Hughes K."/>
            <person name="Justo A."/>
            <person name="Karasinski D."/>
            <person name="Kautmanova I."/>
            <person name="Kiss B."/>
            <person name="Kocsube S."/>
            <person name="Kotiranta H."/>
            <person name="LaButti K.M."/>
            <person name="Lechner B.E."/>
            <person name="Liimatainen K."/>
            <person name="Lipzen A."/>
            <person name="Lukacs Z."/>
            <person name="Mihaltcheva S."/>
            <person name="Morgado L.N."/>
            <person name="Niskanen T."/>
            <person name="Noordeloos M.E."/>
            <person name="Ohm R.A."/>
            <person name="Ortiz-Santana B."/>
            <person name="Ovrebo C."/>
            <person name="Racz N."/>
            <person name="Riley R."/>
            <person name="Savchenko A."/>
            <person name="Shiryaev A."/>
            <person name="Soop K."/>
            <person name="Spirin V."/>
            <person name="Szebenyi C."/>
            <person name="Tomsovsky M."/>
            <person name="Tulloss R.E."/>
            <person name="Uehling J."/>
            <person name="Grigoriev I.V."/>
            <person name="Vagvolgyi C."/>
            <person name="Papp T."/>
            <person name="Martin F.M."/>
            <person name="Miettinen O."/>
            <person name="Hibbett D.S."/>
            <person name="Nagy L.G."/>
        </authorList>
    </citation>
    <scope>NUCLEOTIDE SEQUENCE [LARGE SCALE GENOMIC DNA]</scope>
    <source>
        <strain evidence="13 14">FP101781</strain>
    </source>
</reference>
<evidence type="ECO:0000313" key="14">
    <source>
        <dbReference type="Proteomes" id="UP000298030"/>
    </source>
</evidence>
<feature type="domain" description="AAA+ ATPase" evidence="12">
    <location>
        <begin position="724"/>
        <end position="868"/>
    </location>
</feature>
<dbReference type="Pfam" id="PF23315">
    <property type="entry name" value="PEX6_4th"/>
    <property type="match status" value="1"/>
</dbReference>
<dbReference type="InterPro" id="IPR050168">
    <property type="entry name" value="AAA_ATPase_domain"/>
</dbReference>
<dbReference type="InterPro" id="IPR003959">
    <property type="entry name" value="ATPase_AAA_core"/>
</dbReference>
<dbReference type="GO" id="GO:0005524">
    <property type="term" value="F:ATP binding"/>
    <property type="evidence" value="ECO:0007669"/>
    <property type="project" value="UniProtKB-KW"/>
</dbReference>
<dbReference type="OrthoDB" id="5553750at2759"/>
<dbReference type="EMBL" id="QPFP01000006">
    <property type="protein sequence ID" value="TEB36080.1"/>
    <property type="molecule type" value="Genomic_DNA"/>
</dbReference>
<accession>A0A4Y7TPF8</accession>
<dbReference type="InterPro" id="IPR056995">
    <property type="entry name" value="PEX6_4th_dom"/>
</dbReference>
<comment type="catalytic activity">
    <reaction evidence="10">
        <text>ATP + H2O = ADP + phosphate + H(+)</text>
        <dbReference type="Rhea" id="RHEA:13065"/>
        <dbReference type="ChEBI" id="CHEBI:15377"/>
        <dbReference type="ChEBI" id="CHEBI:15378"/>
        <dbReference type="ChEBI" id="CHEBI:30616"/>
        <dbReference type="ChEBI" id="CHEBI:43474"/>
        <dbReference type="ChEBI" id="CHEBI:456216"/>
    </reaction>
    <physiologicalReaction direction="left-to-right" evidence="10">
        <dbReference type="Rhea" id="RHEA:13066"/>
    </physiologicalReaction>
</comment>
<dbReference type="PANTHER" id="PTHR23077:SF9">
    <property type="entry name" value="PEROXISOMAL ATPASE PEX6"/>
    <property type="match status" value="1"/>
</dbReference>
<comment type="subcellular location">
    <subcellularLocation>
        <location evidence="1">Membrane</location>
    </subcellularLocation>
</comment>
<dbReference type="GO" id="GO:0005778">
    <property type="term" value="C:peroxisomal membrane"/>
    <property type="evidence" value="ECO:0007669"/>
    <property type="project" value="TreeGrafter"/>
</dbReference>
<evidence type="ECO:0000256" key="11">
    <source>
        <dbReference type="SAM" id="MobiDB-lite"/>
    </source>
</evidence>
<dbReference type="InterPro" id="IPR027417">
    <property type="entry name" value="P-loop_NTPase"/>
</dbReference>
<comment type="caution">
    <text evidence="13">The sequence shown here is derived from an EMBL/GenBank/DDBJ whole genome shotgun (WGS) entry which is preliminary data.</text>
</comment>
<feature type="compositionally biased region" description="Acidic residues" evidence="11">
    <location>
        <begin position="984"/>
        <end position="993"/>
    </location>
</feature>
<evidence type="ECO:0000256" key="4">
    <source>
        <dbReference type="ARBA" id="ARBA00022741"/>
    </source>
</evidence>
<dbReference type="PANTHER" id="PTHR23077">
    <property type="entry name" value="AAA-FAMILY ATPASE"/>
    <property type="match status" value="1"/>
</dbReference>
<dbReference type="SMART" id="SM00382">
    <property type="entry name" value="AAA"/>
    <property type="match status" value="1"/>
</dbReference>
<protein>
    <recommendedName>
        <fullName evidence="8">Peroxisomal ATPase PEX6</fullName>
    </recommendedName>
    <alternativeName>
        <fullName evidence="9">Peroxin-6</fullName>
    </alternativeName>
</protein>
<dbReference type="FunFam" id="3.40.50.300:FF:000109">
    <property type="entry name" value="Peroxisomal biogenesis factor 6"/>
    <property type="match status" value="1"/>
</dbReference>
<evidence type="ECO:0000256" key="2">
    <source>
        <dbReference type="ARBA" id="ARBA00006914"/>
    </source>
</evidence>
<evidence type="ECO:0000256" key="7">
    <source>
        <dbReference type="ARBA" id="ARBA00023136"/>
    </source>
</evidence>
<dbReference type="GO" id="GO:0016887">
    <property type="term" value="F:ATP hydrolysis activity"/>
    <property type="evidence" value="ECO:0007669"/>
    <property type="project" value="InterPro"/>
</dbReference>
<evidence type="ECO:0000313" key="13">
    <source>
        <dbReference type="EMBL" id="TEB36080.1"/>
    </source>
</evidence>
<evidence type="ECO:0000256" key="1">
    <source>
        <dbReference type="ARBA" id="ARBA00004370"/>
    </source>
</evidence>
<sequence>MPKPRANGITGQHHSPEVLGFKVDTVEPVLQGYIKKELTRLVVLLAEDADPSHSVHLSASLPTSPQDEDDEADIEIDESFLAGSTAASSFSSFAPRASTGNGNATSPSRLRSLEPLVLEPLLASVSLVTDDVAVYLKTADLGRLGLLNSDWAILSPSSPAKSRLVRVHVDDTFIPSPGRTLASPLLLHNALSAPTPSPSPAPGSTPSSSTASLIPHQSHTPKDGSSPNHINLTPTPFASHTPHIPTARSITVARIASPLSTSRLYQYSFLQGLKSYFSGNSSGGRDTKATKRLVKRGDLVCVPIDAESARWQGRAGEEEDAGMPMCLVFFVITNVEYDVLSDSSSDPGPSGSSSSSMPTSNAGHGTTQDILLSARTGELGVFVDPDPGWRGQGYPTSAHISSRILHLPAPSSPTSPHPHPPHRSSPPRRPSPNSTLSSPASLSRLSLDCSLDTTFLVKGNRGTGKFTTVSWVGERLGVGIMEVNCYDLLGDTDTKTEATLRVRFDQAANCAPCILVLRKLEALVGTTQPGDGSKEPALTSVLKECIANLQTNWKMTGYPVIVVGIATDPSQVPPEILALFKHEVGIEVPDERTRHSILITLLRNETLASDVSTLELATQTAALVAADLVDLVARSKALALDRVLKGREKQSPSIRLAGFDLLASDFENALGKARELYSESIGAPKIPTVSWDDVGGLAHVKHDILDTIQLPLEHPELFADGLKKRSGILLYGPPGTGKTLIAKAVATSCSLNFFSVKGPELLNMYIGESEANVRRIFQKARDAKPCVIFFDELDSIAPKRGNQGDSGGVMDRIVSQLLAELDGMGSGGKEGGDVFVIGATKPDPDLLDPALLPPRPPLTRKFRLDASLSLRDVAERCPFNYTGADFYALCSDAMLNAMSRKAMAIEEHIAVLNQGPRDSRHPTTSRRWRGQEEILVTVNEDDFGLALEKLVPSVSQAEMDHYAKVQERFTQNKDKKGKGKGVATEEDWEEGEEGGITIRM</sequence>
<keyword evidence="4" id="KW-0547">Nucleotide-binding</keyword>